<feature type="domain" description="Myb-like" evidence="6">
    <location>
        <begin position="16"/>
        <end position="53"/>
    </location>
</feature>
<evidence type="ECO:0000256" key="5">
    <source>
        <dbReference type="SAM" id="Phobius"/>
    </source>
</evidence>
<dbReference type="AlphaFoldDB" id="A0AAN7R4X4"/>
<gene>
    <name evidence="7" type="ORF">SAY86_011184</name>
</gene>
<dbReference type="InterPro" id="IPR015495">
    <property type="entry name" value="Myb_TF_plants"/>
</dbReference>
<organism evidence="7 8">
    <name type="scientific">Trapa natans</name>
    <name type="common">Water chestnut</name>
    <dbReference type="NCBI Taxonomy" id="22666"/>
    <lineage>
        <taxon>Eukaryota</taxon>
        <taxon>Viridiplantae</taxon>
        <taxon>Streptophyta</taxon>
        <taxon>Embryophyta</taxon>
        <taxon>Tracheophyta</taxon>
        <taxon>Spermatophyta</taxon>
        <taxon>Magnoliopsida</taxon>
        <taxon>eudicotyledons</taxon>
        <taxon>Gunneridae</taxon>
        <taxon>Pentapetalae</taxon>
        <taxon>rosids</taxon>
        <taxon>malvids</taxon>
        <taxon>Myrtales</taxon>
        <taxon>Lythraceae</taxon>
        <taxon>Trapa</taxon>
    </lineage>
</organism>
<keyword evidence="2" id="KW-0238">DNA-binding</keyword>
<dbReference type="PANTHER" id="PTHR10641">
    <property type="entry name" value="MYB FAMILY TRANSCRIPTION FACTOR"/>
    <property type="match status" value="1"/>
</dbReference>
<evidence type="ECO:0000259" key="6">
    <source>
        <dbReference type="PROSITE" id="PS50090"/>
    </source>
</evidence>
<feature type="region of interest" description="Disordered" evidence="4">
    <location>
        <begin position="1"/>
        <end position="20"/>
    </location>
</feature>
<keyword evidence="5" id="KW-0472">Membrane</keyword>
<evidence type="ECO:0000256" key="2">
    <source>
        <dbReference type="ARBA" id="ARBA00023125"/>
    </source>
</evidence>
<dbReference type="GO" id="GO:0003677">
    <property type="term" value="F:DNA binding"/>
    <property type="evidence" value="ECO:0007669"/>
    <property type="project" value="UniProtKB-KW"/>
</dbReference>
<dbReference type="InterPro" id="IPR009057">
    <property type="entry name" value="Homeodomain-like_sf"/>
</dbReference>
<comment type="caution">
    <text evidence="7">The sequence shown here is derived from an EMBL/GenBank/DDBJ whole genome shotgun (WGS) entry which is preliminary data.</text>
</comment>
<evidence type="ECO:0000256" key="1">
    <source>
        <dbReference type="ARBA" id="ARBA00004123"/>
    </source>
</evidence>
<keyword evidence="3" id="KW-0539">Nucleus</keyword>
<proteinExistence type="predicted"/>
<evidence type="ECO:0000313" key="7">
    <source>
        <dbReference type="EMBL" id="KAK4787351.1"/>
    </source>
</evidence>
<name>A0AAN7R4X4_TRANT</name>
<keyword evidence="5" id="KW-1133">Transmembrane helix</keyword>
<reference evidence="7 8" key="1">
    <citation type="journal article" date="2023" name="Hortic Res">
        <title>Pangenome of water caltrop reveals structural variations and asymmetric subgenome divergence after allopolyploidization.</title>
        <authorList>
            <person name="Zhang X."/>
            <person name="Chen Y."/>
            <person name="Wang L."/>
            <person name="Yuan Y."/>
            <person name="Fang M."/>
            <person name="Shi L."/>
            <person name="Lu R."/>
            <person name="Comes H.P."/>
            <person name="Ma Y."/>
            <person name="Chen Y."/>
            <person name="Huang G."/>
            <person name="Zhou Y."/>
            <person name="Zheng Z."/>
            <person name="Qiu Y."/>
        </authorList>
    </citation>
    <scope>NUCLEOTIDE SEQUENCE [LARGE SCALE GENOMIC DNA]</scope>
    <source>
        <strain evidence="7">F231</strain>
    </source>
</reference>
<sequence>MGSISFIRQDEDKSDVAGVKRGPWSPDEDQKLVAYIRRYGIWNWTHMPKAARTYMIRMYIYIHVVNLPMLCLGNWSLR</sequence>
<protein>
    <recommendedName>
        <fullName evidence="6">Myb-like domain-containing protein</fullName>
    </recommendedName>
</protein>
<keyword evidence="8" id="KW-1185">Reference proteome</keyword>
<comment type="subcellular location">
    <subcellularLocation>
        <location evidence="1">Nucleus</location>
    </subcellularLocation>
</comment>
<dbReference type="InterPro" id="IPR001005">
    <property type="entry name" value="SANT/Myb"/>
</dbReference>
<dbReference type="Proteomes" id="UP001346149">
    <property type="component" value="Unassembled WGS sequence"/>
</dbReference>
<dbReference type="EMBL" id="JAXQNO010000012">
    <property type="protein sequence ID" value="KAK4787351.1"/>
    <property type="molecule type" value="Genomic_DNA"/>
</dbReference>
<dbReference type="Gene3D" id="1.10.10.60">
    <property type="entry name" value="Homeodomain-like"/>
    <property type="match status" value="1"/>
</dbReference>
<evidence type="ECO:0000256" key="3">
    <source>
        <dbReference type="ARBA" id="ARBA00023242"/>
    </source>
</evidence>
<keyword evidence="5" id="KW-0812">Transmembrane</keyword>
<dbReference type="SUPFAM" id="SSF46689">
    <property type="entry name" value="Homeodomain-like"/>
    <property type="match status" value="1"/>
</dbReference>
<dbReference type="CDD" id="cd00167">
    <property type="entry name" value="SANT"/>
    <property type="match status" value="1"/>
</dbReference>
<accession>A0AAN7R4X4</accession>
<feature type="transmembrane region" description="Helical" evidence="5">
    <location>
        <begin position="58"/>
        <end position="77"/>
    </location>
</feature>
<evidence type="ECO:0000313" key="8">
    <source>
        <dbReference type="Proteomes" id="UP001346149"/>
    </source>
</evidence>
<evidence type="ECO:0000256" key="4">
    <source>
        <dbReference type="SAM" id="MobiDB-lite"/>
    </source>
</evidence>
<dbReference type="PROSITE" id="PS50090">
    <property type="entry name" value="MYB_LIKE"/>
    <property type="match status" value="1"/>
</dbReference>
<dbReference type="PANTHER" id="PTHR10641:SF1244">
    <property type="entry name" value="TRICHOME DIFFERENTIATION PROTEIN GL1-LIKE"/>
    <property type="match status" value="1"/>
</dbReference>
<dbReference type="Pfam" id="PF00249">
    <property type="entry name" value="Myb_DNA-binding"/>
    <property type="match status" value="1"/>
</dbReference>
<dbReference type="GO" id="GO:0005634">
    <property type="term" value="C:nucleus"/>
    <property type="evidence" value="ECO:0007669"/>
    <property type="project" value="UniProtKB-SubCell"/>
</dbReference>